<dbReference type="PIRSF" id="PIRSF037092">
    <property type="entry name" value="AP3_complex_delta"/>
    <property type="match status" value="1"/>
</dbReference>
<feature type="region of interest" description="Disordered" evidence="9">
    <location>
        <begin position="670"/>
        <end position="719"/>
    </location>
</feature>
<dbReference type="InterPro" id="IPR017105">
    <property type="entry name" value="AP3_complex_dsu"/>
</dbReference>
<dbReference type="Pfam" id="PF01602">
    <property type="entry name" value="Adaptin_N"/>
    <property type="match status" value="1"/>
</dbReference>
<comment type="subcellular location">
    <subcellularLocation>
        <location evidence="1">Cytoplasmic vesicle</location>
        <location evidence="1">Clathrin-coated vesicle membrane</location>
        <topology evidence="1">Peripheral membrane protein</topology>
        <orientation evidence="1">Cytoplasmic side</orientation>
    </subcellularLocation>
    <subcellularLocation>
        <location evidence="8">Golgi apparatus</location>
    </subcellularLocation>
</comment>
<feature type="region of interest" description="Disordered" evidence="9">
    <location>
        <begin position="880"/>
        <end position="933"/>
    </location>
</feature>
<comment type="subunit">
    <text evidence="8">Adaptor protein complex 3 (AP-3) is a heterotetramer.</text>
</comment>
<gene>
    <name evidence="11" type="ORF">LELG_02046</name>
</gene>
<comment type="similarity">
    <text evidence="2 8">Belongs to the adaptor complexes large subunit family.</text>
</comment>
<keyword evidence="7" id="KW-0472">Membrane</keyword>
<keyword evidence="6 8" id="KW-0653">Protein transport</keyword>
<dbReference type="GO" id="GO:0006623">
    <property type="term" value="P:protein targeting to vacuole"/>
    <property type="evidence" value="ECO:0007669"/>
    <property type="project" value="TreeGrafter"/>
</dbReference>
<dbReference type="GO" id="GO:0010008">
    <property type="term" value="C:endosome membrane"/>
    <property type="evidence" value="ECO:0007669"/>
    <property type="project" value="TreeGrafter"/>
</dbReference>
<organism evidence="11 12">
    <name type="scientific">Lodderomyces elongisporus (strain ATCC 11503 / CBS 2605 / JCM 1781 / NBRC 1676 / NRRL YB-4239)</name>
    <name type="common">Yeast</name>
    <name type="synonym">Saccharomyces elongisporus</name>
    <dbReference type="NCBI Taxonomy" id="379508"/>
    <lineage>
        <taxon>Eukaryota</taxon>
        <taxon>Fungi</taxon>
        <taxon>Dikarya</taxon>
        <taxon>Ascomycota</taxon>
        <taxon>Saccharomycotina</taxon>
        <taxon>Pichiomycetes</taxon>
        <taxon>Debaryomycetaceae</taxon>
        <taxon>Candida/Lodderomyces clade</taxon>
        <taxon>Lodderomyces</taxon>
    </lineage>
</organism>
<evidence type="ECO:0000256" key="2">
    <source>
        <dbReference type="ARBA" id="ARBA00006613"/>
    </source>
</evidence>
<dbReference type="HOGENOM" id="CLU_001908_1_1_1"/>
<dbReference type="eggNOG" id="KOG1059">
    <property type="taxonomic scope" value="Eukaryota"/>
</dbReference>
<evidence type="ECO:0000256" key="3">
    <source>
        <dbReference type="ARBA" id="ARBA00015717"/>
    </source>
</evidence>
<feature type="compositionally biased region" description="Polar residues" evidence="9">
    <location>
        <begin position="912"/>
        <end position="921"/>
    </location>
</feature>
<feature type="compositionally biased region" description="Basic residues" evidence="9">
    <location>
        <begin position="922"/>
        <end position="931"/>
    </location>
</feature>
<proteinExistence type="inferred from homology"/>
<dbReference type="GeneID" id="5233844"/>
<dbReference type="OMA" id="ICVEQIM"/>
<evidence type="ECO:0000256" key="9">
    <source>
        <dbReference type="SAM" id="MobiDB-lite"/>
    </source>
</evidence>
<dbReference type="GO" id="GO:0030123">
    <property type="term" value="C:AP-3 adaptor complex"/>
    <property type="evidence" value="ECO:0007669"/>
    <property type="project" value="InterPro"/>
</dbReference>
<evidence type="ECO:0000256" key="4">
    <source>
        <dbReference type="ARBA" id="ARBA00022448"/>
    </source>
</evidence>
<dbReference type="InterPro" id="IPR002553">
    <property type="entry name" value="Clathrin/coatomer_adapt-like_N"/>
</dbReference>
<evidence type="ECO:0000256" key="6">
    <source>
        <dbReference type="ARBA" id="ARBA00022927"/>
    </source>
</evidence>
<dbReference type="GO" id="GO:0005794">
    <property type="term" value="C:Golgi apparatus"/>
    <property type="evidence" value="ECO:0007669"/>
    <property type="project" value="UniProtKB-SubCell"/>
</dbReference>
<dbReference type="PANTHER" id="PTHR22781">
    <property type="entry name" value="DELTA ADAPTIN-RELATED"/>
    <property type="match status" value="1"/>
</dbReference>
<dbReference type="GO" id="GO:0006896">
    <property type="term" value="P:Golgi to vacuole transport"/>
    <property type="evidence" value="ECO:0007669"/>
    <property type="project" value="TreeGrafter"/>
</dbReference>
<feature type="region of interest" description="Disordered" evidence="9">
    <location>
        <begin position="1027"/>
        <end position="1080"/>
    </location>
</feature>
<dbReference type="STRING" id="379508.A5DXF9"/>
<evidence type="ECO:0000256" key="8">
    <source>
        <dbReference type="PIRNR" id="PIRNR037092"/>
    </source>
</evidence>
<name>A5DXF9_LODEL</name>
<feature type="compositionally biased region" description="Basic and acidic residues" evidence="9">
    <location>
        <begin position="1027"/>
        <end position="1039"/>
    </location>
</feature>
<dbReference type="Proteomes" id="UP000001996">
    <property type="component" value="Unassembled WGS sequence"/>
</dbReference>
<dbReference type="InterPro" id="IPR011989">
    <property type="entry name" value="ARM-like"/>
</dbReference>
<keyword evidence="4 8" id="KW-0813">Transport</keyword>
<dbReference type="PANTHER" id="PTHR22781:SF12">
    <property type="entry name" value="AP-3 COMPLEX SUBUNIT DELTA-1"/>
    <property type="match status" value="1"/>
</dbReference>
<reference evidence="11 12" key="1">
    <citation type="journal article" date="2009" name="Nature">
        <title>Evolution of pathogenicity and sexual reproduction in eight Candida genomes.</title>
        <authorList>
            <person name="Butler G."/>
            <person name="Rasmussen M.D."/>
            <person name="Lin M.F."/>
            <person name="Santos M.A."/>
            <person name="Sakthikumar S."/>
            <person name="Munro C.A."/>
            <person name="Rheinbay E."/>
            <person name="Grabherr M."/>
            <person name="Forche A."/>
            <person name="Reedy J.L."/>
            <person name="Agrafioti I."/>
            <person name="Arnaud M.B."/>
            <person name="Bates S."/>
            <person name="Brown A.J."/>
            <person name="Brunke S."/>
            <person name="Costanzo M.C."/>
            <person name="Fitzpatrick D.A."/>
            <person name="de Groot P.W."/>
            <person name="Harris D."/>
            <person name="Hoyer L.L."/>
            <person name="Hube B."/>
            <person name="Klis F.M."/>
            <person name="Kodira C."/>
            <person name="Lennard N."/>
            <person name="Logue M.E."/>
            <person name="Martin R."/>
            <person name="Neiman A.M."/>
            <person name="Nikolaou E."/>
            <person name="Quail M.A."/>
            <person name="Quinn J."/>
            <person name="Santos M.C."/>
            <person name="Schmitzberger F.F."/>
            <person name="Sherlock G."/>
            <person name="Shah P."/>
            <person name="Silverstein K.A."/>
            <person name="Skrzypek M.S."/>
            <person name="Soll D."/>
            <person name="Staggs R."/>
            <person name="Stansfield I."/>
            <person name="Stumpf M.P."/>
            <person name="Sudbery P.E."/>
            <person name="Srikantha T."/>
            <person name="Zeng Q."/>
            <person name="Berman J."/>
            <person name="Berriman M."/>
            <person name="Heitman J."/>
            <person name="Gow N.A."/>
            <person name="Lorenz M.C."/>
            <person name="Birren B.W."/>
            <person name="Kellis M."/>
            <person name="Cuomo C.A."/>
        </authorList>
    </citation>
    <scope>NUCLEOTIDE SEQUENCE [LARGE SCALE GENOMIC DNA]</scope>
    <source>
        <strain evidence="12">ATCC 11503 / BCRC 21390 / CBS 2605 / JCM 1781 / NBRC 1676 / NRRL YB-4239</strain>
    </source>
</reference>
<accession>A5DXF9</accession>
<keyword evidence="5" id="KW-0677">Repeat</keyword>
<dbReference type="InParanoid" id="A5DXF9"/>
<dbReference type="GO" id="GO:0030665">
    <property type="term" value="C:clathrin-coated vesicle membrane"/>
    <property type="evidence" value="ECO:0007669"/>
    <property type="project" value="UniProtKB-SubCell"/>
</dbReference>
<feature type="compositionally biased region" description="Basic and acidic residues" evidence="9">
    <location>
        <begin position="1058"/>
        <end position="1067"/>
    </location>
</feature>
<keyword evidence="12" id="KW-1185">Reference proteome</keyword>
<comment type="function">
    <text evidence="8">Part of the AP-3 complex, an adaptor-related complex which is not clathrin-associated. The complex is associated with the Golgi region as well as more peripheral structures. It facilitates the budding of vesicles from the Golgi membrane.</text>
</comment>
<feature type="compositionally biased region" description="Polar residues" evidence="9">
    <location>
        <begin position="710"/>
        <end position="719"/>
    </location>
</feature>
<evidence type="ECO:0000313" key="12">
    <source>
        <dbReference type="Proteomes" id="UP000001996"/>
    </source>
</evidence>
<dbReference type="InterPro" id="IPR016024">
    <property type="entry name" value="ARM-type_fold"/>
</dbReference>
<evidence type="ECO:0000259" key="10">
    <source>
        <dbReference type="Pfam" id="PF01602"/>
    </source>
</evidence>
<dbReference type="EMBL" id="CH981525">
    <property type="protein sequence ID" value="EDK43867.1"/>
    <property type="molecule type" value="Genomic_DNA"/>
</dbReference>
<protein>
    <recommendedName>
        <fullName evidence="3 8">AP-3 complex subunit delta</fullName>
    </recommendedName>
</protein>
<dbReference type="AlphaFoldDB" id="A5DXF9"/>
<keyword evidence="8" id="KW-0333">Golgi apparatus</keyword>
<feature type="compositionally biased region" description="Acidic residues" evidence="9">
    <location>
        <begin position="688"/>
        <end position="709"/>
    </location>
</feature>
<dbReference type="KEGG" id="lel:PVL30_002023"/>
<sequence length="1141" mass="128902">MSFQLQNSEVLARLKPFGILFEKSLNDLIKGIRAHSKESPESLAKFLDTAIQECKSELYTTDLETKAMAVLKLAYLEMYGFDMSWCNFQILEVMSSSKFQQKRIGYLAAIQSFKNEQDLLILATNQFKKDLNSSNHVEVGLALSGIATIVTQNLSRDIIDDVVLKLTHTKPYIRKKAILAMYKIFLQYPESLKINFHRIIDKLDDPDVSVVSATVNVICEISKSNPKIFLNYLPRLFQILEETKNNWLIIRILKLFQSLSKIEPRMKKKILPTIIELMLRTLASSLIYECINCAVNGQMLSPESYKDQETARLCINQLMNFFKTRDSNLKFVGLLALINILKIYPVLLQSVDGVSDVVMDCLQELDPIIKRKALEISNYLVTEDNIVDVVKVMLLQLIPDGKVVDDNLKLEVTLKILEIASRDNYDNVPNFKWYVAVLKDIMNLTVLLKDENLKSSTMSLSSGAEIANALGKEFTTLATKVPSVRAYLLENVVVEVALDIGAVDTAPDLLKHIYWILGEYIDELKVGVNNNDELEVEDEDLVVGVGKKVQIFKNLLNIELNQRLVESLRLLAPTIISILIQTVVKIFNALVRDSIRAYSNNGELSRDKYDQLSYHLYRLIGFLTLWREHSNYEVQERAMSWLEFLKLCQEAMVGEDLAALKALEKMEKNESAMGNTGINGTTLGEGESTSEDSDIDSDLSDELSSESDDAYSNSDSDEQINSNGSFAFASKLSDNPFAGEYLAIEDDDIDDVGGGHDDLNKPNKNEISSLHAPRKLPMLVSHILPSFFSAFPLNPVSKNAQRNIPVPNSLDLELEIHPEVEVPELVTFDDSYNLYLTEHEVPDEPLIKLSSEEVGNGSKKLNRYKDDPFYLDYEDKSKKSLSRKSLTKSPSLDRDVRTSSSPTMSILSSASNREQSNTTTMQRKKQPKMKKEKVAILQEETIGDSGQGTDGTNYDESNLLDFDEPTLSKLNKGKKNNRGMSNLRIDSSSLAKIDFDLNLDSLVQPLESSNEGEYQIDLNALREKLASSSIEHPRKMEKEKKKKMKKNENENEDEIEKESEKENEKLKMKMKRERLSKKERLEKLETMEAMQSLEKTNPKKTVLGVDKIGDAAELVSNVETPAVIAVKSKKKKSKKKAAIIE</sequence>
<evidence type="ECO:0000313" key="11">
    <source>
        <dbReference type="EMBL" id="EDK43867.1"/>
    </source>
</evidence>
<evidence type="ECO:0000256" key="1">
    <source>
        <dbReference type="ARBA" id="ARBA00004145"/>
    </source>
</evidence>
<dbReference type="OrthoDB" id="10264595at2759"/>
<dbReference type="FunFam" id="1.25.10.10:FF:000251">
    <property type="entry name" value="AP-3 complex subunit delta"/>
    <property type="match status" value="1"/>
</dbReference>
<dbReference type="VEuPathDB" id="FungiDB:LELG_02046"/>
<feature type="domain" description="Clathrin/coatomer adaptor adaptin-like N-terminal" evidence="10">
    <location>
        <begin position="51"/>
        <end position="646"/>
    </location>
</feature>
<evidence type="ECO:0000256" key="5">
    <source>
        <dbReference type="ARBA" id="ARBA00022737"/>
    </source>
</evidence>
<evidence type="ECO:0000256" key="7">
    <source>
        <dbReference type="ARBA" id="ARBA00023136"/>
    </source>
</evidence>
<dbReference type="FunCoup" id="A5DXF9">
    <property type="interactions" value="595"/>
</dbReference>
<dbReference type="SUPFAM" id="SSF48371">
    <property type="entry name" value="ARM repeat"/>
    <property type="match status" value="1"/>
</dbReference>
<dbReference type="Gene3D" id="1.25.10.10">
    <property type="entry name" value="Leucine-rich Repeat Variant"/>
    <property type="match status" value="1"/>
</dbReference>
<feature type="compositionally biased region" description="Low complexity" evidence="9">
    <location>
        <begin position="899"/>
        <end position="911"/>
    </location>
</feature>